<dbReference type="InterPro" id="IPR025302">
    <property type="entry name" value="DrrA1/2-like_C"/>
</dbReference>
<dbReference type="Pfam" id="PF00005">
    <property type="entry name" value="ABC_tran"/>
    <property type="match status" value="1"/>
</dbReference>
<evidence type="ECO:0000256" key="3">
    <source>
        <dbReference type="ARBA" id="ARBA00022741"/>
    </source>
</evidence>
<dbReference type="SUPFAM" id="SSF52540">
    <property type="entry name" value="P-loop containing nucleoside triphosphate hydrolases"/>
    <property type="match status" value="1"/>
</dbReference>
<evidence type="ECO:0000256" key="1">
    <source>
        <dbReference type="ARBA" id="ARBA00005417"/>
    </source>
</evidence>
<gene>
    <name evidence="7" type="ORF">S03H2_02055</name>
</gene>
<evidence type="ECO:0000256" key="2">
    <source>
        <dbReference type="ARBA" id="ARBA00022448"/>
    </source>
</evidence>
<feature type="non-terminal residue" evidence="7">
    <location>
        <position position="1"/>
    </location>
</feature>
<dbReference type="PANTHER" id="PTHR42711">
    <property type="entry name" value="ABC TRANSPORTER ATP-BINDING PROTEIN"/>
    <property type="match status" value="1"/>
</dbReference>
<comment type="caution">
    <text evidence="7">The sequence shown here is derived from an EMBL/GenBank/DDBJ whole genome shotgun (WGS) entry which is preliminary data.</text>
</comment>
<evidence type="ECO:0000313" key="7">
    <source>
        <dbReference type="EMBL" id="GAH23392.1"/>
    </source>
</evidence>
<sequence>LGGLKRKEAKRKAQELLQDFDLLGDRNKKLGKYSGGMRQKIALAGALIHDPEILILDEPTTNLDAVGRAVFIEKIKDLGKKKSIFVSSHVLSEIEQMCEDITIISMGKIILTDTIKNLKKKFLENVFILDTNMNEKLLEQIKQKEFVSNAWIDDRDGKIRIIPKDPVKLRETMSKIIFENKAELYRFDQIELSLQDIFLKFV</sequence>
<dbReference type="InterPro" id="IPR003439">
    <property type="entry name" value="ABC_transporter-like_ATP-bd"/>
</dbReference>
<dbReference type="AlphaFoldDB" id="X1DTA9"/>
<feature type="domain" description="Daunorubicin resistance ATP-binding protein DrrA1/2-like C-terminal" evidence="6">
    <location>
        <begin position="114"/>
        <end position="202"/>
    </location>
</feature>
<evidence type="ECO:0000259" key="6">
    <source>
        <dbReference type="Pfam" id="PF13732"/>
    </source>
</evidence>
<organism evidence="7">
    <name type="scientific">marine sediment metagenome</name>
    <dbReference type="NCBI Taxonomy" id="412755"/>
    <lineage>
        <taxon>unclassified sequences</taxon>
        <taxon>metagenomes</taxon>
        <taxon>ecological metagenomes</taxon>
    </lineage>
</organism>
<keyword evidence="2" id="KW-0813">Transport</keyword>
<feature type="domain" description="ABC transporter" evidence="5">
    <location>
        <begin position="8"/>
        <end position="61"/>
    </location>
</feature>
<evidence type="ECO:0000256" key="4">
    <source>
        <dbReference type="ARBA" id="ARBA00022840"/>
    </source>
</evidence>
<accession>X1DTA9</accession>
<dbReference type="InterPro" id="IPR050763">
    <property type="entry name" value="ABC_transporter_ATP-binding"/>
</dbReference>
<keyword evidence="4" id="KW-0067">ATP-binding</keyword>
<dbReference type="InterPro" id="IPR027417">
    <property type="entry name" value="P-loop_NTPase"/>
</dbReference>
<name>X1DTA9_9ZZZZ</name>
<dbReference type="EMBL" id="BARU01000654">
    <property type="protein sequence ID" value="GAH23392.1"/>
    <property type="molecule type" value="Genomic_DNA"/>
</dbReference>
<dbReference type="PANTHER" id="PTHR42711:SF5">
    <property type="entry name" value="ABC TRANSPORTER ATP-BINDING PROTEIN NATA"/>
    <property type="match status" value="1"/>
</dbReference>
<proteinExistence type="inferred from homology"/>
<dbReference type="Pfam" id="PF13732">
    <property type="entry name" value="DrrA1-3_C"/>
    <property type="match status" value="1"/>
</dbReference>
<dbReference type="GO" id="GO:0005524">
    <property type="term" value="F:ATP binding"/>
    <property type="evidence" value="ECO:0007669"/>
    <property type="project" value="UniProtKB-KW"/>
</dbReference>
<dbReference type="Gene3D" id="3.40.50.300">
    <property type="entry name" value="P-loop containing nucleotide triphosphate hydrolases"/>
    <property type="match status" value="1"/>
</dbReference>
<comment type="similarity">
    <text evidence="1">Belongs to the ABC transporter superfamily.</text>
</comment>
<evidence type="ECO:0000259" key="5">
    <source>
        <dbReference type="Pfam" id="PF00005"/>
    </source>
</evidence>
<dbReference type="GO" id="GO:0016887">
    <property type="term" value="F:ATP hydrolysis activity"/>
    <property type="evidence" value="ECO:0007669"/>
    <property type="project" value="InterPro"/>
</dbReference>
<reference evidence="7" key="1">
    <citation type="journal article" date="2014" name="Front. Microbiol.">
        <title>High frequency of phylogenetically diverse reductive dehalogenase-homologous genes in deep subseafloor sedimentary metagenomes.</title>
        <authorList>
            <person name="Kawai M."/>
            <person name="Futagami T."/>
            <person name="Toyoda A."/>
            <person name="Takaki Y."/>
            <person name="Nishi S."/>
            <person name="Hori S."/>
            <person name="Arai W."/>
            <person name="Tsubouchi T."/>
            <person name="Morono Y."/>
            <person name="Uchiyama I."/>
            <person name="Ito T."/>
            <person name="Fujiyama A."/>
            <person name="Inagaki F."/>
            <person name="Takami H."/>
        </authorList>
    </citation>
    <scope>NUCLEOTIDE SEQUENCE</scope>
    <source>
        <strain evidence="7">Expedition CK06-06</strain>
    </source>
</reference>
<protein>
    <submittedName>
        <fullName evidence="7">Uncharacterized protein</fullName>
    </submittedName>
</protein>
<keyword evidence="3" id="KW-0547">Nucleotide-binding</keyword>